<dbReference type="EMBL" id="JAPWGM010000004">
    <property type="protein sequence ID" value="MCZ4244801.1"/>
    <property type="molecule type" value="Genomic_DNA"/>
</dbReference>
<sequence>MEENIFFTDIKESIEENFSFLQSDFQFSAFVEKQLAYEIHFETENDFVSIDIWFEATTSTPIWAKINEYYIDNLEPKNKKIENYRTDLRENYNNLFEQYLKTKKTIFLDKISNQYAVSGKEINDKYLKELSEILKRHIAVLNGDFDLLEANTKIIIENNKNSKDKERIEKGIYTIEYQYFCKDEYDMYEEFKNISEIKPYLAERPEIKVYRVFDCYMKEINLQSLE</sequence>
<dbReference type="Proteomes" id="UP001144347">
    <property type="component" value="Unassembled WGS sequence"/>
</dbReference>
<accession>A0ABT4LA51</accession>
<proteinExistence type="predicted"/>
<protein>
    <submittedName>
        <fullName evidence="1">Uncharacterized protein</fullName>
    </submittedName>
</protein>
<reference evidence="1" key="1">
    <citation type="submission" date="2022-12" db="EMBL/GenBank/DDBJ databases">
        <title>Genome sequence of HCMS5-2.</title>
        <authorList>
            <person name="Woo H."/>
        </authorList>
    </citation>
    <scope>NUCLEOTIDE SEQUENCE</scope>
    <source>
        <strain evidence="1">HCMS5-2</strain>
    </source>
</reference>
<comment type="caution">
    <text evidence="1">The sequence shown here is derived from an EMBL/GenBank/DDBJ whole genome shotgun (WGS) entry which is preliminary data.</text>
</comment>
<gene>
    <name evidence="1" type="ORF">O0955_12380</name>
</gene>
<evidence type="ECO:0000313" key="2">
    <source>
        <dbReference type="Proteomes" id="UP001144347"/>
    </source>
</evidence>
<organism evidence="1 2">
    <name type="scientific">Pedobacter punctiformis</name>
    <dbReference type="NCBI Taxonomy" id="3004097"/>
    <lineage>
        <taxon>Bacteria</taxon>
        <taxon>Pseudomonadati</taxon>
        <taxon>Bacteroidota</taxon>
        <taxon>Sphingobacteriia</taxon>
        <taxon>Sphingobacteriales</taxon>
        <taxon>Sphingobacteriaceae</taxon>
        <taxon>Pedobacter</taxon>
    </lineage>
</organism>
<evidence type="ECO:0000313" key="1">
    <source>
        <dbReference type="EMBL" id="MCZ4244801.1"/>
    </source>
</evidence>
<dbReference type="RefSeq" id="WP_269427859.1">
    <property type="nucleotide sequence ID" value="NZ_JAPWGM010000004.1"/>
</dbReference>
<keyword evidence="2" id="KW-1185">Reference proteome</keyword>
<name>A0ABT4LA51_9SPHI</name>